<evidence type="ECO:0000313" key="2">
    <source>
        <dbReference type="Proteomes" id="UP000224956"/>
    </source>
</evidence>
<name>A0A1D8EQ30_9CAUD</name>
<evidence type="ECO:0008006" key="3">
    <source>
        <dbReference type="Google" id="ProtNLM"/>
    </source>
</evidence>
<accession>A0A1D8EQ30</accession>
<protein>
    <recommendedName>
        <fullName evidence="3">Minor tail protein</fullName>
    </recommendedName>
</protein>
<sequence>MAYSKTYRTIVPVEPGTDFDLLLWLTRESFERKAEGDALRIVEFEHRTVSPDDLPPKAAKQLGRTLTDFEWFEFTGVARRA</sequence>
<gene>
    <name evidence="1" type="ORF">SEA_TAQUITO_25</name>
</gene>
<reference evidence="1 2" key="1">
    <citation type="submission" date="2016-07" db="EMBL/GenBank/DDBJ databases">
        <authorList>
            <person name="Henderson J.H."/>
            <person name="Agbayani G."/>
            <person name="Akanbi A."/>
            <person name="Allen L."/>
            <person name="Anton T."/>
            <person name="Bauer V."/>
            <person name="Benoit R."/>
            <person name="Bhakta Y."/>
            <person name="Binongcal M.A."/>
            <person name="Bobovsky T."/>
            <person name="Bual H."/>
            <person name="Calley B."/>
            <person name="Clark M."/>
            <person name="Conahan B."/>
            <person name="Cone E."/>
            <person name="Dardis C."/>
            <person name="Fangman M."/>
            <person name="Flatgard B."/>
            <person name="Focht K."/>
            <person name="Geraci K."/>
            <person name="Goodwin B."/>
            <person name="Hanson H."/>
            <person name="Hunt G."/>
            <person name="Hutton S."/>
            <person name="Illback M."/>
            <person name="Jamsa A."/>
            <person name="Konzek B."/>
            <person name="Kraus A."/>
            <person name="Kuenzi M."/>
            <person name="Laird K."/>
            <person name="Lieb M."/>
            <person name="MacKenzie A."/>
            <person name="Maurer K."/>
            <person name="Miera M."/>
            <person name="Mishler B."/>
            <person name="Naughton C."/>
            <person name="Nease R."/>
            <person name="Nelson B."/>
            <person name="Nigg N."/>
            <person name="O'Sullivan K."/>
            <person name="Orion I."/>
            <person name="Peterson C."/>
            <person name="Peterson S."/>
            <person name="Roletto M."/>
            <person name="Rush L."/>
            <person name="Schlatter T."/>
            <person name="Seidl R."/>
            <person name="Sevy E."/>
            <person name="Sonderby V."/>
            <person name="Souers H."/>
            <person name="Syvertson H."/>
            <person name="Taggard K."/>
            <person name="Takasugi J."/>
            <person name="Tietge S."/>
            <person name="Vasquez C."/>
            <person name="Velasco R."/>
            <person name="Virk M."/>
            <person name="Vologdin S."/>
            <person name="Wing S."/>
            <person name="Winslow J."/>
            <person name="Young E."/>
            <person name="Cunanan N."/>
            <person name="Dasiuk E."/>
            <person name="Fudge K."/>
            <person name="Murphy A."/>
            <person name="Poxleitner M.K."/>
            <person name="Ettinger A.-S.H."/>
            <person name="Anders K.R."/>
            <person name="Schaff J.E."/>
            <person name="Dashiell C.L."/>
            <person name="Macialek J.A."/>
            <person name="Braun M.A."/>
            <person name="Delesalle V.A."/>
            <person name="Hughes L.E."/>
            <person name="Ware V.C."/>
            <person name="Bradley K.W."/>
            <person name="Barker L.P."/>
            <person name="Asai D.J."/>
            <person name="Bowman C.A."/>
            <person name="Russell D.A."/>
            <person name="Pope W.H."/>
            <person name="Jacobs-Sera D."/>
            <person name="Hendrix R.W."/>
            <person name="Hatfull G.F."/>
        </authorList>
    </citation>
    <scope>NUCLEOTIDE SEQUENCE [LARGE SCALE GENOMIC DNA]</scope>
</reference>
<evidence type="ECO:0000313" key="1">
    <source>
        <dbReference type="EMBL" id="AOT23146.1"/>
    </source>
</evidence>
<proteinExistence type="predicted"/>
<organism evidence="1 2">
    <name type="scientific">Mycobacterium phage Taquito</name>
    <dbReference type="NCBI Taxonomy" id="1897500"/>
    <lineage>
        <taxon>Viruses</taxon>
        <taxon>Duplodnaviria</taxon>
        <taxon>Heunggongvirae</taxon>
        <taxon>Uroviricota</taxon>
        <taxon>Caudoviricetes</taxon>
        <taxon>Weiservirinae</taxon>
        <taxon>Fionnbharthvirus</taxon>
        <taxon>Fionnbharthvirus taquito</taxon>
    </lineage>
</organism>
<dbReference type="EMBL" id="KX621007">
    <property type="protein sequence ID" value="AOT23146.1"/>
    <property type="molecule type" value="Genomic_DNA"/>
</dbReference>
<keyword evidence="2" id="KW-1185">Reference proteome</keyword>
<dbReference type="Proteomes" id="UP000224956">
    <property type="component" value="Segment"/>
</dbReference>